<keyword evidence="2" id="KW-1185">Reference proteome</keyword>
<proteinExistence type="predicted"/>
<gene>
    <name evidence="1" type="ORF">BDW42DRAFT_165886</name>
</gene>
<reference evidence="2" key="1">
    <citation type="submission" date="2017-12" db="EMBL/GenBank/DDBJ databases">
        <authorList>
            <consortium name="DOE Joint Genome Institute"/>
            <person name="Mondo S.J."/>
            <person name="Kjaerbolling I."/>
            <person name="Vesth T.C."/>
            <person name="Frisvad J.C."/>
            <person name="Nybo J.L."/>
            <person name="Theobald S."/>
            <person name="Kuo A."/>
            <person name="Bowyer P."/>
            <person name="Matsuda Y."/>
            <person name="Lyhne E.K."/>
            <person name="Kogle M.E."/>
            <person name="Clum A."/>
            <person name="Lipzen A."/>
            <person name="Salamov A."/>
            <person name="Ngan C.Y."/>
            <person name="Daum C."/>
            <person name="Chiniquy J."/>
            <person name="Barry K."/>
            <person name="LaButti K."/>
            <person name="Haridas S."/>
            <person name="Simmons B.A."/>
            <person name="Magnuson J.K."/>
            <person name="Mortensen U.H."/>
            <person name="Larsen T.O."/>
            <person name="Grigoriev I.V."/>
            <person name="Baker S.E."/>
            <person name="Andersen M.R."/>
            <person name="Nordberg H.P."/>
            <person name="Cantor M.N."/>
            <person name="Hua S.X."/>
        </authorList>
    </citation>
    <scope>NUCLEOTIDE SEQUENCE [LARGE SCALE GENOMIC DNA]</scope>
    <source>
        <strain evidence="2">IBT 19404</strain>
    </source>
</reference>
<evidence type="ECO:0000313" key="1">
    <source>
        <dbReference type="EMBL" id="PLN82890.1"/>
    </source>
</evidence>
<name>A0A2J5HZH6_9EURO</name>
<dbReference type="PANTHER" id="PTHR12128:SF52">
    <property type="entry name" value="4-HYDROXY-2-OXOGLUTARATE ALDOLASE, MITOCHONDRIAL-RELATED"/>
    <property type="match status" value="1"/>
</dbReference>
<protein>
    <submittedName>
        <fullName evidence="1">Dihydrodipicolinate synthetase family protein</fullName>
    </submittedName>
</protein>
<accession>A0A2J5HZH6</accession>
<dbReference type="SMART" id="SM01130">
    <property type="entry name" value="DHDPS"/>
    <property type="match status" value="1"/>
</dbReference>
<dbReference type="Gene3D" id="3.20.20.70">
    <property type="entry name" value="Aldolase class I"/>
    <property type="match status" value="1"/>
</dbReference>
<dbReference type="PANTHER" id="PTHR12128">
    <property type="entry name" value="DIHYDRODIPICOLINATE SYNTHASE"/>
    <property type="match status" value="1"/>
</dbReference>
<dbReference type="AlphaFoldDB" id="A0A2J5HZH6"/>
<dbReference type="OrthoDB" id="191315at2759"/>
<dbReference type="InterPro" id="IPR013785">
    <property type="entry name" value="Aldolase_TIM"/>
</dbReference>
<dbReference type="PRINTS" id="PR00146">
    <property type="entry name" value="DHPICSNTHASE"/>
</dbReference>
<dbReference type="EMBL" id="KZ559523">
    <property type="protein sequence ID" value="PLN82890.1"/>
    <property type="molecule type" value="Genomic_DNA"/>
</dbReference>
<dbReference type="Proteomes" id="UP000235023">
    <property type="component" value="Unassembled WGS sequence"/>
</dbReference>
<dbReference type="Pfam" id="PF00701">
    <property type="entry name" value="DHDPS"/>
    <property type="match status" value="1"/>
</dbReference>
<dbReference type="CDD" id="cd00408">
    <property type="entry name" value="DHDPS-like"/>
    <property type="match status" value="1"/>
</dbReference>
<sequence>MNPLISMEEELSPVELRISLRSFTGGRVEDLKPRLPLNHVHSPLYSIHPHSILYSSCNPTFEMAPPTRRLVPGIYVPTVAFFDGPNEDVDIPTTEKHAAYLAQSGVAGLVVQGSNGEAVHLDREERNAITAATRRALDAHNPTMPLIVGTGAASTRETIRLCKDAAEAGGDYTLVLPPSYYKGLVSTEALLDHFRAVADASPIPVLIYNFPGASAGLDLSSEDILALAQHPNIVGVKLTCGNTGKLARIAAQAPEGFLTFGGSADFTLPTLIVGGAGIIGGIANLIPRSCVRVMSLHLNGEVAEAQRAQAVVARADWLAIKGGFVAVKSALQSYRGYGAQPRRPCVTLSPTEAGTLSEAFKEAMDMESSLV</sequence>
<dbReference type="SUPFAM" id="SSF51569">
    <property type="entry name" value="Aldolase"/>
    <property type="match status" value="1"/>
</dbReference>
<organism evidence="1 2">
    <name type="scientific">Aspergillus taichungensis</name>
    <dbReference type="NCBI Taxonomy" id="482145"/>
    <lineage>
        <taxon>Eukaryota</taxon>
        <taxon>Fungi</taxon>
        <taxon>Dikarya</taxon>
        <taxon>Ascomycota</taxon>
        <taxon>Pezizomycotina</taxon>
        <taxon>Eurotiomycetes</taxon>
        <taxon>Eurotiomycetidae</taxon>
        <taxon>Eurotiales</taxon>
        <taxon>Aspergillaceae</taxon>
        <taxon>Aspergillus</taxon>
        <taxon>Aspergillus subgen. Circumdati</taxon>
    </lineage>
</organism>
<dbReference type="InterPro" id="IPR002220">
    <property type="entry name" value="DapA-like"/>
</dbReference>
<dbReference type="GO" id="GO:0008840">
    <property type="term" value="F:4-hydroxy-tetrahydrodipicolinate synthase activity"/>
    <property type="evidence" value="ECO:0007669"/>
    <property type="project" value="TreeGrafter"/>
</dbReference>
<evidence type="ECO:0000313" key="2">
    <source>
        <dbReference type="Proteomes" id="UP000235023"/>
    </source>
</evidence>